<proteinExistence type="predicted"/>
<dbReference type="Proteomes" id="UP000011572">
    <property type="component" value="Unassembled WGS sequence"/>
</dbReference>
<evidence type="ECO:0000259" key="1">
    <source>
        <dbReference type="Pfam" id="PF00535"/>
    </source>
</evidence>
<feature type="domain" description="Glycosyltransferase 2-like" evidence="1">
    <location>
        <begin position="17"/>
        <end position="175"/>
    </location>
</feature>
<gene>
    <name evidence="2" type="ORF">C473_01659</name>
</gene>
<dbReference type="EMBL" id="AOIW01000021">
    <property type="protein sequence ID" value="ELZ37186.1"/>
    <property type="molecule type" value="Genomic_DNA"/>
</dbReference>
<comment type="caution">
    <text evidence="2">The sequence shown here is derived from an EMBL/GenBank/DDBJ whole genome shotgun (WGS) entry which is preliminary data.</text>
</comment>
<dbReference type="Pfam" id="PF00535">
    <property type="entry name" value="Glycos_transf_2"/>
    <property type="match status" value="1"/>
</dbReference>
<accession>M0DNW0</accession>
<evidence type="ECO:0000313" key="3">
    <source>
        <dbReference type="Proteomes" id="UP000011572"/>
    </source>
</evidence>
<organism evidence="2 3">
    <name type="scientific">Halorubrum distributum JCM 10247</name>
    <dbReference type="NCBI Taxonomy" id="1227486"/>
    <lineage>
        <taxon>Archaea</taxon>
        <taxon>Methanobacteriati</taxon>
        <taxon>Methanobacteriota</taxon>
        <taxon>Stenosarchaea group</taxon>
        <taxon>Halobacteria</taxon>
        <taxon>Halobacteriales</taxon>
        <taxon>Haloferacaceae</taxon>
        <taxon>Halorubrum</taxon>
        <taxon>Halorubrum distributum group</taxon>
    </lineage>
</organism>
<dbReference type="Gene3D" id="3.90.550.10">
    <property type="entry name" value="Spore Coat Polysaccharide Biosynthesis Protein SpsA, Chain A"/>
    <property type="match status" value="1"/>
</dbReference>
<name>M0DNW0_9EURY</name>
<sequence>MVDIGVCVTVFKRIEKVENLLRSIDPDFISTVYIADDGEWTNKKESVYNQQFPFDLEVYNLEFDAGLGAGRNRIVQEFDEDYLLLMDSDMQMPKNTPVLLEQLEADPTLGGVCGVFVENDRIYTSGCTDIYEESNSCKLEIREKKQIEYLANYPLVRFDMIANAALFRRECLEDYSWDPEYVIGREHVDFYFGHKRKTDWEFGLSPTVLFPHNPGGTDSFLSHRWDQNKYETATEYFLKKWELDKYDGISYSWIDTYDPQFNQHPPHSLYSRAKFKYRTDGIVALVKSIMKIIYNLI</sequence>
<reference evidence="2 3" key="1">
    <citation type="journal article" date="2014" name="PLoS Genet.">
        <title>Phylogenetically driven sequencing of extremely halophilic archaea reveals strategies for static and dynamic osmo-response.</title>
        <authorList>
            <person name="Becker E.A."/>
            <person name="Seitzer P.M."/>
            <person name="Tritt A."/>
            <person name="Larsen D."/>
            <person name="Krusor M."/>
            <person name="Yao A.I."/>
            <person name="Wu D."/>
            <person name="Madern D."/>
            <person name="Eisen J.A."/>
            <person name="Darling A.E."/>
            <person name="Facciotti M.T."/>
        </authorList>
    </citation>
    <scope>NUCLEOTIDE SEQUENCE [LARGE SCALE GENOMIC DNA]</scope>
    <source>
        <strain evidence="2 3">JCM 10247</strain>
    </source>
</reference>
<dbReference type="AlphaFoldDB" id="M0DNW0"/>
<dbReference type="RefSeq" id="WP_007344241.1">
    <property type="nucleotide sequence ID" value="NZ_AOIW01000021.1"/>
</dbReference>
<evidence type="ECO:0000313" key="2">
    <source>
        <dbReference type="EMBL" id="ELZ37186.1"/>
    </source>
</evidence>
<dbReference type="InterPro" id="IPR001173">
    <property type="entry name" value="Glyco_trans_2-like"/>
</dbReference>
<protein>
    <recommendedName>
        <fullName evidence="1">Glycosyltransferase 2-like domain-containing protein</fullName>
    </recommendedName>
</protein>
<dbReference type="CDD" id="cd00761">
    <property type="entry name" value="Glyco_tranf_GTA_type"/>
    <property type="match status" value="1"/>
</dbReference>
<dbReference type="InterPro" id="IPR029044">
    <property type="entry name" value="Nucleotide-diphossugar_trans"/>
</dbReference>
<dbReference type="SUPFAM" id="SSF53448">
    <property type="entry name" value="Nucleotide-diphospho-sugar transferases"/>
    <property type="match status" value="1"/>
</dbReference>